<dbReference type="InterPro" id="IPR051363">
    <property type="entry name" value="RLR_Helicase"/>
</dbReference>
<evidence type="ECO:0000313" key="2">
    <source>
        <dbReference type="WBParaSite" id="ASIM_0000218401-mRNA-1"/>
    </source>
</evidence>
<accession>A0A0M3J3S1</accession>
<dbReference type="InterPro" id="IPR001650">
    <property type="entry name" value="Helicase_C-like"/>
</dbReference>
<dbReference type="Gene3D" id="3.40.50.300">
    <property type="entry name" value="P-loop containing nucleotide triphosphate hydrolases"/>
    <property type="match status" value="1"/>
</dbReference>
<evidence type="ECO:0000259" key="1">
    <source>
        <dbReference type="PROSITE" id="PS51194"/>
    </source>
</evidence>
<sequence>LTIDPREREKVFAYLQYIKVLYRSQQLCAHLPCDMAQSYLLDELDKLPKNEEISAIFASSNLRMRLDGQQYRNALYEKLLNVIRDEFHNKPDGRVIVFVRTREFACRLSRAFDSDQVLSGLNVRTKMITGINVSCEEGGQNANVQRDNLTDFANGKVKVLFATSVADEGIDIQKCTLVIKYNYTTNEIAHVQRRGRGRAKDSRCLLLTHDKKLKEREDQNILRERLMNMALEVIDRQSSTWFKQEV</sequence>
<dbReference type="GO" id="GO:0005737">
    <property type="term" value="C:cytoplasm"/>
    <property type="evidence" value="ECO:0007669"/>
    <property type="project" value="TreeGrafter"/>
</dbReference>
<dbReference type="WBParaSite" id="ASIM_0000218401-mRNA-1">
    <property type="protein sequence ID" value="ASIM_0000218401-mRNA-1"/>
    <property type="gene ID" value="ASIM_0000218401"/>
</dbReference>
<dbReference type="SMART" id="SM00490">
    <property type="entry name" value="HELICc"/>
    <property type="match status" value="1"/>
</dbReference>
<name>A0A0M3J3S1_ANISI</name>
<dbReference type="AlphaFoldDB" id="A0A0M3J3S1"/>
<dbReference type="PROSITE" id="PS51194">
    <property type="entry name" value="HELICASE_CTER"/>
    <property type="match status" value="1"/>
</dbReference>
<dbReference type="PANTHER" id="PTHR14074">
    <property type="entry name" value="HELICASE WITH DEATH DOMAIN-RELATED"/>
    <property type="match status" value="1"/>
</dbReference>
<feature type="domain" description="Helicase C-terminal" evidence="1">
    <location>
        <begin position="75"/>
        <end position="237"/>
    </location>
</feature>
<dbReference type="Pfam" id="PF00271">
    <property type="entry name" value="Helicase_C"/>
    <property type="match status" value="1"/>
</dbReference>
<organism evidence="2">
    <name type="scientific">Anisakis simplex</name>
    <name type="common">Herring worm</name>
    <dbReference type="NCBI Taxonomy" id="6269"/>
    <lineage>
        <taxon>Eukaryota</taxon>
        <taxon>Metazoa</taxon>
        <taxon>Ecdysozoa</taxon>
        <taxon>Nematoda</taxon>
        <taxon>Chromadorea</taxon>
        <taxon>Rhabditida</taxon>
        <taxon>Spirurina</taxon>
        <taxon>Ascaridomorpha</taxon>
        <taxon>Ascaridoidea</taxon>
        <taxon>Anisakidae</taxon>
        <taxon>Anisakis</taxon>
        <taxon>Anisakis simplex complex</taxon>
    </lineage>
</organism>
<reference evidence="2" key="1">
    <citation type="submission" date="2017-02" db="UniProtKB">
        <authorList>
            <consortium name="WormBaseParasite"/>
        </authorList>
    </citation>
    <scope>IDENTIFICATION</scope>
</reference>
<protein>
    <submittedName>
        <fullName evidence="2">Helicase C-terminal domain-containing protein</fullName>
    </submittedName>
</protein>
<dbReference type="InterPro" id="IPR027417">
    <property type="entry name" value="P-loop_NTPase"/>
</dbReference>
<dbReference type="PANTHER" id="PTHR14074:SF16">
    <property type="entry name" value="ANTIVIRAL INNATE IMMUNE RESPONSE RECEPTOR RIG-I"/>
    <property type="match status" value="1"/>
</dbReference>
<proteinExistence type="predicted"/>
<dbReference type="SUPFAM" id="SSF52540">
    <property type="entry name" value="P-loop containing nucleoside triphosphate hydrolases"/>
    <property type="match status" value="1"/>
</dbReference>